<dbReference type="PANTHER" id="PTHR23116:SF37">
    <property type="entry name" value="WHIRLIN"/>
    <property type="match status" value="1"/>
</dbReference>
<evidence type="ECO:0000313" key="6">
    <source>
        <dbReference type="Proteomes" id="UP000261580"/>
    </source>
</evidence>
<dbReference type="PROSITE" id="PS50106">
    <property type="entry name" value="PDZ"/>
    <property type="match status" value="1"/>
</dbReference>
<feature type="domain" description="PDZ" evidence="4">
    <location>
        <begin position="56"/>
        <end position="123"/>
    </location>
</feature>
<evidence type="ECO:0000259" key="4">
    <source>
        <dbReference type="PROSITE" id="PS50106"/>
    </source>
</evidence>
<accession>A0A3Q4GVZ2</accession>
<reference evidence="5" key="1">
    <citation type="submission" date="2025-08" db="UniProtKB">
        <authorList>
            <consortium name="Ensembl"/>
        </authorList>
    </citation>
    <scope>IDENTIFICATION</scope>
</reference>
<dbReference type="SMART" id="SM00228">
    <property type="entry name" value="PDZ"/>
    <property type="match status" value="1"/>
</dbReference>
<dbReference type="Ensembl" id="ENSNBRT00000013703.1">
    <property type="protein sequence ID" value="ENSNBRP00000013331.1"/>
    <property type="gene ID" value="ENSNBRG00000010330.1"/>
</dbReference>
<evidence type="ECO:0000256" key="3">
    <source>
        <dbReference type="ARBA" id="ARBA00023273"/>
    </source>
</evidence>
<dbReference type="GO" id="GO:0005929">
    <property type="term" value="C:cilium"/>
    <property type="evidence" value="ECO:0007669"/>
    <property type="project" value="TreeGrafter"/>
</dbReference>
<dbReference type="STRING" id="32507.ENSNBRP00000013331"/>
<evidence type="ECO:0000313" key="5">
    <source>
        <dbReference type="Ensembl" id="ENSNBRP00000013331.1"/>
    </source>
</evidence>
<dbReference type="InterPro" id="IPR051844">
    <property type="entry name" value="USH2_Complex_Protein"/>
</dbReference>
<keyword evidence="3" id="KW-0966">Cell projection</keyword>
<keyword evidence="2" id="KW-0677">Repeat</keyword>
<dbReference type="GeneTree" id="ENSGT00950000183002"/>
<keyword evidence="6" id="KW-1185">Reference proteome</keyword>
<dbReference type="GO" id="GO:0060088">
    <property type="term" value="P:auditory receptor cell stereocilium organization"/>
    <property type="evidence" value="ECO:0007669"/>
    <property type="project" value="TreeGrafter"/>
</dbReference>
<dbReference type="GO" id="GO:0007605">
    <property type="term" value="P:sensory perception of sound"/>
    <property type="evidence" value="ECO:0007669"/>
    <property type="project" value="TreeGrafter"/>
</dbReference>
<evidence type="ECO:0000256" key="2">
    <source>
        <dbReference type="ARBA" id="ARBA00022737"/>
    </source>
</evidence>
<dbReference type="PANTHER" id="PTHR23116">
    <property type="entry name" value="PDZ DOMAIN CONTAINING WHIRLIN AND HARMONIN-RELATED"/>
    <property type="match status" value="1"/>
</dbReference>
<dbReference type="InterPro" id="IPR036034">
    <property type="entry name" value="PDZ_sf"/>
</dbReference>
<evidence type="ECO:0000256" key="1">
    <source>
        <dbReference type="ARBA" id="ARBA00004316"/>
    </source>
</evidence>
<dbReference type="GO" id="GO:0005886">
    <property type="term" value="C:plasma membrane"/>
    <property type="evidence" value="ECO:0007669"/>
    <property type="project" value="TreeGrafter"/>
</dbReference>
<dbReference type="Gene3D" id="2.30.42.10">
    <property type="match status" value="1"/>
</dbReference>
<dbReference type="Proteomes" id="UP000261580">
    <property type="component" value="Unassembled WGS sequence"/>
</dbReference>
<dbReference type="AlphaFoldDB" id="A0A3Q4GVZ2"/>
<dbReference type="SUPFAM" id="SSF50156">
    <property type="entry name" value="PDZ domain-like"/>
    <property type="match status" value="1"/>
</dbReference>
<comment type="subcellular location">
    <subcellularLocation>
        <location evidence="1">Cell projection</location>
    </subcellularLocation>
</comment>
<dbReference type="GO" id="GO:0001917">
    <property type="term" value="C:photoreceptor inner segment"/>
    <property type="evidence" value="ECO:0007669"/>
    <property type="project" value="TreeGrafter"/>
</dbReference>
<dbReference type="GO" id="GO:0032426">
    <property type="term" value="C:stereocilium tip"/>
    <property type="evidence" value="ECO:0007669"/>
    <property type="project" value="TreeGrafter"/>
</dbReference>
<proteinExistence type="predicted"/>
<sequence>MADGFAPQKATVSIVAFIQTLSHHQVLSSDGLSAAAELSACVVPPFCVGPFGDTRKVTLTRSRSHEGLGFSVRGGSEHGVGIYVSLVEPGSSAEREGLRVGDQIVAANDILFDNVTHIEAVKVGLHANAGVYEVKLVLYWSPTSCDKYGQCDWLSLSGSSV</sequence>
<reference evidence="5" key="2">
    <citation type="submission" date="2025-09" db="UniProtKB">
        <authorList>
            <consortium name="Ensembl"/>
        </authorList>
    </citation>
    <scope>IDENTIFICATION</scope>
</reference>
<dbReference type="GO" id="GO:0002142">
    <property type="term" value="C:stereocilia ankle link complex"/>
    <property type="evidence" value="ECO:0007669"/>
    <property type="project" value="TreeGrafter"/>
</dbReference>
<organism evidence="5 6">
    <name type="scientific">Neolamprologus brichardi</name>
    <name type="common">Fairy cichlid</name>
    <name type="synonym">Lamprologus brichardi</name>
    <dbReference type="NCBI Taxonomy" id="32507"/>
    <lineage>
        <taxon>Eukaryota</taxon>
        <taxon>Metazoa</taxon>
        <taxon>Chordata</taxon>
        <taxon>Craniata</taxon>
        <taxon>Vertebrata</taxon>
        <taxon>Euteleostomi</taxon>
        <taxon>Actinopterygii</taxon>
        <taxon>Neopterygii</taxon>
        <taxon>Teleostei</taxon>
        <taxon>Neoteleostei</taxon>
        <taxon>Acanthomorphata</taxon>
        <taxon>Ovalentaria</taxon>
        <taxon>Cichlomorphae</taxon>
        <taxon>Cichliformes</taxon>
        <taxon>Cichlidae</taxon>
        <taxon>African cichlids</taxon>
        <taxon>Pseudocrenilabrinae</taxon>
        <taxon>Lamprologini</taxon>
        <taxon>Neolamprologus</taxon>
    </lineage>
</organism>
<protein>
    <recommendedName>
        <fullName evidence="4">PDZ domain-containing protein</fullName>
    </recommendedName>
</protein>
<name>A0A3Q4GVZ2_NEOBR</name>
<dbReference type="Bgee" id="ENSNBRG00000010330">
    <property type="expression patterns" value="Expressed in brain"/>
</dbReference>
<dbReference type="Pfam" id="PF00595">
    <property type="entry name" value="PDZ"/>
    <property type="match status" value="1"/>
</dbReference>
<dbReference type="InterPro" id="IPR001478">
    <property type="entry name" value="PDZ"/>
</dbReference>